<dbReference type="SUPFAM" id="SSF101960">
    <property type="entry name" value="Stabilizer of iron transporter SufD"/>
    <property type="match status" value="1"/>
</dbReference>
<dbReference type="InterPro" id="IPR037284">
    <property type="entry name" value="SUF_FeS_clus_asmbl_SufBD_sf"/>
</dbReference>
<organism evidence="4 7">
    <name type="scientific">Candidatus Thermofonsia Clade 1 bacterium</name>
    <dbReference type="NCBI Taxonomy" id="2364210"/>
    <lineage>
        <taxon>Bacteria</taxon>
        <taxon>Bacillati</taxon>
        <taxon>Chloroflexota</taxon>
        <taxon>Candidatus Thermofontia</taxon>
        <taxon>Candidatus Thermofonsia Clade 1</taxon>
    </lineage>
</organism>
<name>A0A2M8PCQ9_9CHLR</name>
<feature type="domain" description="SUF system FeS cluster assembly SufBD core" evidence="2">
    <location>
        <begin position="187"/>
        <end position="416"/>
    </location>
</feature>
<gene>
    <name evidence="4" type="primary">sufD</name>
    <name evidence="4" type="ORF">CUN49_11135</name>
    <name evidence="5" type="ORF">CUN50_05435</name>
</gene>
<evidence type="ECO:0000313" key="5">
    <source>
        <dbReference type="EMBL" id="PJF42086.1"/>
    </source>
</evidence>
<accession>A0A2M8PWZ8</accession>
<dbReference type="NCBIfam" id="TIGR01981">
    <property type="entry name" value="sufD"/>
    <property type="match status" value="1"/>
</dbReference>
<dbReference type="InterPro" id="IPR000825">
    <property type="entry name" value="SUF_FeS_clus_asmbl_SufBD_core"/>
</dbReference>
<dbReference type="AlphaFoldDB" id="A0A2M8PCQ9"/>
<reference evidence="6 7" key="1">
    <citation type="submission" date="2017-11" db="EMBL/GenBank/DDBJ databases">
        <title>Evolution of Phototrophy in the Chloroflexi Phylum Driven by Horizontal Gene Transfer.</title>
        <authorList>
            <person name="Ward L.M."/>
            <person name="Hemp J."/>
            <person name="Shih P.M."/>
            <person name="Mcglynn S.E."/>
            <person name="Fischer W."/>
        </authorList>
    </citation>
    <scope>NUCLEOTIDE SEQUENCE [LARGE SCALE GENOMIC DNA]</scope>
    <source>
        <strain evidence="5">CP1_1M</strain>
        <strain evidence="4">JP3_13</strain>
    </source>
</reference>
<dbReference type="Proteomes" id="UP000228947">
    <property type="component" value="Unassembled WGS sequence"/>
</dbReference>
<dbReference type="PANTHER" id="PTHR43575">
    <property type="entry name" value="PROTEIN ABCI7, CHLOROPLASTIC"/>
    <property type="match status" value="1"/>
</dbReference>
<protein>
    <submittedName>
        <fullName evidence="4">Fe-S cluster assembly protein SufD</fullName>
    </submittedName>
</protein>
<dbReference type="GO" id="GO:0016226">
    <property type="term" value="P:iron-sulfur cluster assembly"/>
    <property type="evidence" value="ECO:0007669"/>
    <property type="project" value="InterPro"/>
</dbReference>
<dbReference type="Proteomes" id="UP000229681">
    <property type="component" value="Unassembled WGS sequence"/>
</dbReference>
<dbReference type="EMBL" id="PGTM01000172">
    <property type="protein sequence ID" value="PJF35324.1"/>
    <property type="molecule type" value="Genomic_DNA"/>
</dbReference>
<comment type="caution">
    <text evidence="4">The sequence shown here is derived from an EMBL/GenBank/DDBJ whole genome shotgun (WGS) entry which is preliminary data.</text>
</comment>
<dbReference type="InterPro" id="IPR011542">
    <property type="entry name" value="SUF_FeS_clus_asmbl_SufD"/>
</dbReference>
<comment type="similarity">
    <text evidence="1">Belongs to the iron-sulfur cluster assembly SufBD family.</text>
</comment>
<dbReference type="Pfam" id="PF01458">
    <property type="entry name" value="SUFBD_core"/>
    <property type="match status" value="1"/>
</dbReference>
<sequence length="448" mass="50176">MTLRTRNKLIAPKLTRELVEQLSAARNEPDWLLNARLTAWELYDVLPMPSMQSEAWRRTDYTTIRWEQASRLINGTAAGIEAIPAENLAPLIGDAQGGLIATVDGRVVHSQLNDALRAQGVIFCDFETAAREHEALFRKHLMTTAVQPSEDKFAAMHAALWTHGVFLYVPRGKAVALPLHSVFYNTTSGLTLGHVLVVLEEGAQVTYLHEYLSAEAPEHMAYIGMTELILGERANLRYVALQDWARNANDIRHERARVSAGAQLDWIIGTMGGRFVKQFAEIELDGEGAFGRMSGLFFADDHQFFDHDTQQNHNAPHTTSDLLFKGALKDEARTVWQGMIKVLPNAQKTDGFQANRNLVLSREARADSIPGLEIEANDVRCTHAATVGRLEDEPIFYLMSRGMTRQDAERLIVAGFFDPIMQRIPFEEVRARLTAHIEAKLERVAEPA</sequence>
<dbReference type="Pfam" id="PF19295">
    <property type="entry name" value="SufBD_N"/>
    <property type="match status" value="1"/>
</dbReference>
<dbReference type="InterPro" id="IPR055346">
    <property type="entry name" value="Fe-S_cluster_assembly_SufBD"/>
</dbReference>
<dbReference type="InterPro" id="IPR045595">
    <property type="entry name" value="SufBD_N"/>
</dbReference>
<dbReference type="PANTHER" id="PTHR43575:SF1">
    <property type="entry name" value="PROTEIN ABCI7, CHLOROPLASTIC"/>
    <property type="match status" value="1"/>
</dbReference>
<feature type="domain" description="SUF system FeS cluster assembly SufBD N-terminal" evidence="3">
    <location>
        <begin position="27"/>
        <end position="178"/>
    </location>
</feature>
<evidence type="ECO:0000313" key="7">
    <source>
        <dbReference type="Proteomes" id="UP000229681"/>
    </source>
</evidence>
<evidence type="ECO:0000256" key="1">
    <source>
        <dbReference type="ARBA" id="ARBA00043967"/>
    </source>
</evidence>
<evidence type="ECO:0000259" key="2">
    <source>
        <dbReference type="Pfam" id="PF01458"/>
    </source>
</evidence>
<evidence type="ECO:0000313" key="4">
    <source>
        <dbReference type="EMBL" id="PJF35324.1"/>
    </source>
</evidence>
<accession>A0A2M8PCQ9</accession>
<evidence type="ECO:0000259" key="3">
    <source>
        <dbReference type="Pfam" id="PF19295"/>
    </source>
</evidence>
<proteinExistence type="inferred from homology"/>
<dbReference type="EMBL" id="PGTL01000034">
    <property type="protein sequence ID" value="PJF42086.1"/>
    <property type="molecule type" value="Genomic_DNA"/>
</dbReference>
<evidence type="ECO:0000313" key="6">
    <source>
        <dbReference type="Proteomes" id="UP000228947"/>
    </source>
</evidence>